<proteinExistence type="inferred from homology"/>
<comment type="similarity">
    <text evidence="1">Belongs to the AHA1 family.</text>
</comment>
<organism evidence="3 4">
    <name type="scientific">Candidatus Taylorbacteria bacterium RIFCSPHIGHO2_02_FULL_45_35</name>
    <dbReference type="NCBI Taxonomy" id="1802311"/>
    <lineage>
        <taxon>Bacteria</taxon>
        <taxon>Candidatus Tayloriibacteriota</taxon>
    </lineage>
</organism>
<evidence type="ECO:0000313" key="3">
    <source>
        <dbReference type="EMBL" id="OHA27564.1"/>
    </source>
</evidence>
<sequence>MAGLVDIPENYKKVVYKLEEKNGEILVTITQDNNANEEAKDHSEKNWGMVLSGLKKLLEI</sequence>
<evidence type="ECO:0000256" key="1">
    <source>
        <dbReference type="ARBA" id="ARBA00006817"/>
    </source>
</evidence>
<dbReference type="Gene3D" id="3.30.530.20">
    <property type="match status" value="1"/>
</dbReference>
<evidence type="ECO:0000259" key="2">
    <source>
        <dbReference type="Pfam" id="PF08327"/>
    </source>
</evidence>
<dbReference type="InterPro" id="IPR023393">
    <property type="entry name" value="START-like_dom_sf"/>
</dbReference>
<comment type="caution">
    <text evidence="3">The sequence shown here is derived from an EMBL/GenBank/DDBJ whole genome shotgun (WGS) entry which is preliminary data.</text>
</comment>
<evidence type="ECO:0000313" key="4">
    <source>
        <dbReference type="Proteomes" id="UP000177943"/>
    </source>
</evidence>
<feature type="domain" description="Activator of Hsp90 ATPase homologue 1/2-like C-terminal" evidence="2">
    <location>
        <begin position="9"/>
        <end position="59"/>
    </location>
</feature>
<name>A0A1G2MUX8_9BACT</name>
<gene>
    <name evidence="3" type="ORF">A3D56_02850</name>
</gene>
<reference evidence="3 4" key="1">
    <citation type="journal article" date="2016" name="Nat. Commun.">
        <title>Thousands of microbial genomes shed light on interconnected biogeochemical processes in an aquifer system.</title>
        <authorList>
            <person name="Anantharaman K."/>
            <person name="Brown C.T."/>
            <person name="Hug L.A."/>
            <person name="Sharon I."/>
            <person name="Castelle C.J."/>
            <person name="Probst A.J."/>
            <person name="Thomas B.C."/>
            <person name="Singh A."/>
            <person name="Wilkins M.J."/>
            <person name="Karaoz U."/>
            <person name="Brodie E.L."/>
            <person name="Williams K.H."/>
            <person name="Hubbard S.S."/>
            <person name="Banfield J.F."/>
        </authorList>
    </citation>
    <scope>NUCLEOTIDE SEQUENCE [LARGE SCALE GENOMIC DNA]</scope>
</reference>
<dbReference type="Pfam" id="PF08327">
    <property type="entry name" value="AHSA1"/>
    <property type="match status" value="1"/>
</dbReference>
<protein>
    <recommendedName>
        <fullName evidence="2">Activator of Hsp90 ATPase homologue 1/2-like C-terminal domain-containing protein</fullName>
    </recommendedName>
</protein>
<dbReference type="EMBL" id="MHRP01000009">
    <property type="protein sequence ID" value="OHA27564.1"/>
    <property type="molecule type" value="Genomic_DNA"/>
</dbReference>
<dbReference type="InterPro" id="IPR013538">
    <property type="entry name" value="ASHA1/2-like_C"/>
</dbReference>
<dbReference type="AlphaFoldDB" id="A0A1G2MUX8"/>
<accession>A0A1G2MUX8</accession>
<dbReference type="Proteomes" id="UP000177943">
    <property type="component" value="Unassembled WGS sequence"/>
</dbReference>